<accession>A0A2M4CZ91</accession>
<evidence type="ECO:0000256" key="2">
    <source>
        <dbReference type="ARBA" id="ARBA00023125"/>
    </source>
</evidence>
<dbReference type="AlphaFoldDB" id="A0A2M4CZ91"/>
<dbReference type="InterPro" id="IPR050863">
    <property type="entry name" value="CenT-Element_Derived"/>
</dbReference>
<keyword evidence="2" id="KW-0238">DNA-binding</keyword>
<reference evidence="4" key="1">
    <citation type="submission" date="2018-01" db="EMBL/GenBank/DDBJ databases">
        <title>An insight into the sialome of Amazonian anophelines.</title>
        <authorList>
            <person name="Ribeiro J.M."/>
            <person name="Scarpassa V."/>
            <person name="Calvo E."/>
        </authorList>
    </citation>
    <scope>NUCLEOTIDE SEQUENCE</scope>
</reference>
<dbReference type="VEuPathDB" id="VectorBase:ADAR2_012156"/>
<protein>
    <submittedName>
        <fullName evidence="4">Putative smar21</fullName>
    </submittedName>
</protein>
<dbReference type="GO" id="GO:0005634">
    <property type="term" value="C:nucleus"/>
    <property type="evidence" value="ECO:0007669"/>
    <property type="project" value="UniProtKB-SubCell"/>
</dbReference>
<dbReference type="Pfam" id="PF03184">
    <property type="entry name" value="DDE_1"/>
    <property type="match status" value="1"/>
</dbReference>
<dbReference type="InterPro" id="IPR006600">
    <property type="entry name" value="HTH_CenpB_DNA-bd_dom"/>
</dbReference>
<dbReference type="InterPro" id="IPR004875">
    <property type="entry name" value="DDE_SF_endonuclease_dom"/>
</dbReference>
<evidence type="ECO:0000313" key="4">
    <source>
        <dbReference type="EMBL" id="MBW70599.1"/>
    </source>
</evidence>
<dbReference type="InterPro" id="IPR009057">
    <property type="entry name" value="Homeodomain-like_sf"/>
</dbReference>
<dbReference type="SUPFAM" id="SSF46689">
    <property type="entry name" value="Homeodomain-like"/>
    <property type="match status" value="2"/>
</dbReference>
<dbReference type="EMBL" id="GGFL01006421">
    <property type="protein sequence ID" value="MBW70599.1"/>
    <property type="molecule type" value="Transcribed_RNA"/>
</dbReference>
<feature type="domain" description="HTH CENPB-type" evidence="3">
    <location>
        <begin position="66"/>
        <end position="137"/>
    </location>
</feature>
<name>A0A2M4CZ91_ANODA</name>
<dbReference type="PANTHER" id="PTHR19303">
    <property type="entry name" value="TRANSPOSON"/>
    <property type="match status" value="1"/>
</dbReference>
<dbReference type="PANTHER" id="PTHR19303:SF73">
    <property type="entry name" value="PROTEIN PDC2"/>
    <property type="match status" value="1"/>
</dbReference>
<dbReference type="Pfam" id="PF03221">
    <property type="entry name" value="HTH_Tnp_Tc5"/>
    <property type="match status" value="1"/>
</dbReference>
<sequence length="502" mass="56701">MERPEYVRVLYKLSVSQRLAIVERIDRFGASVKDVAKEYQVPVRAIREVYKNKDKYSGRSIHRKTISKTAVRANQQRLEHAMRLSVQLAKDNDIPLTTTWLRSKAHDFAKLFNVLQFKGSSGWYHKFRTQSKIEPADAKKESSINAECGSANTEPDCDPLQLLGQYRAKSTFFLVPFGLFYKCTPDAVAGYHRKVCPNGGLADHRLTILCTVNMDGSEKLPLMVIGNEKSPSSLSDIKSLPVLYRCNLCSWLCWTVLWSYIEQLDKIFQKANRKALLVIEDSPAFVNREKNIQLNAIKLLFLQSNSCFGKLQFSFIKRLKQHYRQELLNQSLESMEDDKSFNWKVTVLNAVNILARTWSGEISPAIIRSSFQEAGFSKHLKDLPNNEVHSCSTDGNGIAPELLISDWFDGYCAVDANLVCSGLRGDRAIRDIIKKSQNPSAVPVQPPNPQASLVSKDSLQAALSEIQGVLYSAENVPKDILGHFQTIQLLFDCRQSLETTES</sequence>
<evidence type="ECO:0000259" key="3">
    <source>
        <dbReference type="PROSITE" id="PS51253"/>
    </source>
</evidence>
<organism evidence="4">
    <name type="scientific">Anopheles darlingi</name>
    <name type="common">Mosquito</name>
    <dbReference type="NCBI Taxonomy" id="43151"/>
    <lineage>
        <taxon>Eukaryota</taxon>
        <taxon>Metazoa</taxon>
        <taxon>Ecdysozoa</taxon>
        <taxon>Arthropoda</taxon>
        <taxon>Hexapoda</taxon>
        <taxon>Insecta</taxon>
        <taxon>Pterygota</taxon>
        <taxon>Neoptera</taxon>
        <taxon>Endopterygota</taxon>
        <taxon>Diptera</taxon>
        <taxon>Nematocera</taxon>
        <taxon>Culicoidea</taxon>
        <taxon>Culicidae</taxon>
        <taxon>Anophelinae</taxon>
        <taxon>Anopheles</taxon>
    </lineage>
</organism>
<comment type="subcellular location">
    <subcellularLocation>
        <location evidence="1">Nucleus</location>
    </subcellularLocation>
</comment>
<evidence type="ECO:0000256" key="1">
    <source>
        <dbReference type="ARBA" id="ARBA00004123"/>
    </source>
</evidence>
<dbReference type="VEuPathDB" id="VectorBase:ADAC008773"/>
<dbReference type="GO" id="GO:0003677">
    <property type="term" value="F:DNA binding"/>
    <property type="evidence" value="ECO:0007669"/>
    <property type="project" value="UniProtKB-KW"/>
</dbReference>
<proteinExistence type="predicted"/>
<dbReference type="Gene3D" id="1.10.10.60">
    <property type="entry name" value="Homeodomain-like"/>
    <property type="match status" value="2"/>
</dbReference>
<dbReference type="PROSITE" id="PS51253">
    <property type="entry name" value="HTH_CENPB"/>
    <property type="match status" value="1"/>
</dbReference>